<protein>
    <submittedName>
        <fullName evidence="2">Uncharacterized protein</fullName>
    </submittedName>
</protein>
<accession>A0AAD5PJC1</accession>
<dbReference type="AlphaFoldDB" id="A0AAD5PJC1"/>
<evidence type="ECO:0000256" key="1">
    <source>
        <dbReference type="SAM" id="MobiDB-lite"/>
    </source>
</evidence>
<reference evidence="2" key="1">
    <citation type="journal article" date="2022" name="IScience">
        <title>Evolution of zygomycete secretomes and the origins of terrestrial fungal ecologies.</title>
        <authorList>
            <person name="Chang Y."/>
            <person name="Wang Y."/>
            <person name="Mondo S."/>
            <person name="Ahrendt S."/>
            <person name="Andreopoulos W."/>
            <person name="Barry K."/>
            <person name="Beard J."/>
            <person name="Benny G.L."/>
            <person name="Blankenship S."/>
            <person name="Bonito G."/>
            <person name="Cuomo C."/>
            <person name="Desiro A."/>
            <person name="Gervers K.A."/>
            <person name="Hundley H."/>
            <person name="Kuo A."/>
            <person name="LaButti K."/>
            <person name="Lang B.F."/>
            <person name="Lipzen A."/>
            <person name="O'Donnell K."/>
            <person name="Pangilinan J."/>
            <person name="Reynolds N."/>
            <person name="Sandor L."/>
            <person name="Smith M.E."/>
            <person name="Tsang A."/>
            <person name="Grigoriev I.V."/>
            <person name="Stajich J.E."/>
            <person name="Spatafora J.W."/>
        </authorList>
    </citation>
    <scope>NUCLEOTIDE SEQUENCE</scope>
    <source>
        <strain evidence="2">RSA 2281</strain>
    </source>
</reference>
<name>A0AAD5PJC1_9FUNG</name>
<dbReference type="EMBL" id="JAIXMP010000003">
    <property type="protein sequence ID" value="KAI9275947.1"/>
    <property type="molecule type" value="Genomic_DNA"/>
</dbReference>
<evidence type="ECO:0000313" key="2">
    <source>
        <dbReference type="EMBL" id="KAI9275947.1"/>
    </source>
</evidence>
<sequence length="129" mass="14371">MTANPIVTTSDLQTTIALPSLLLTRDQNKIQGKDKPASTRKVKLRDDQDKSDQSRVALESRTFLKVLVGELDVVTLQIHGLQITIVLSGGTKKINNNYAHYAKPVTKLPATIERDGASFAFYLYTQKFH</sequence>
<organism evidence="2 3">
    <name type="scientific">Phascolomyces articulosus</name>
    <dbReference type="NCBI Taxonomy" id="60185"/>
    <lineage>
        <taxon>Eukaryota</taxon>
        <taxon>Fungi</taxon>
        <taxon>Fungi incertae sedis</taxon>
        <taxon>Mucoromycota</taxon>
        <taxon>Mucoromycotina</taxon>
        <taxon>Mucoromycetes</taxon>
        <taxon>Mucorales</taxon>
        <taxon>Lichtheimiaceae</taxon>
        <taxon>Phascolomyces</taxon>
    </lineage>
</organism>
<feature type="region of interest" description="Disordered" evidence="1">
    <location>
        <begin position="27"/>
        <end position="51"/>
    </location>
</feature>
<comment type="caution">
    <text evidence="2">The sequence shown here is derived from an EMBL/GenBank/DDBJ whole genome shotgun (WGS) entry which is preliminary data.</text>
</comment>
<feature type="compositionally biased region" description="Basic and acidic residues" evidence="1">
    <location>
        <begin position="27"/>
        <end position="37"/>
    </location>
</feature>
<gene>
    <name evidence="2" type="ORF">BDA99DRAFT_568523</name>
</gene>
<proteinExistence type="predicted"/>
<keyword evidence="3" id="KW-1185">Reference proteome</keyword>
<dbReference type="Proteomes" id="UP001209540">
    <property type="component" value="Unassembled WGS sequence"/>
</dbReference>
<reference evidence="2" key="2">
    <citation type="submission" date="2023-02" db="EMBL/GenBank/DDBJ databases">
        <authorList>
            <consortium name="DOE Joint Genome Institute"/>
            <person name="Mondo S.J."/>
            <person name="Chang Y."/>
            <person name="Wang Y."/>
            <person name="Ahrendt S."/>
            <person name="Andreopoulos W."/>
            <person name="Barry K."/>
            <person name="Beard J."/>
            <person name="Benny G.L."/>
            <person name="Blankenship S."/>
            <person name="Bonito G."/>
            <person name="Cuomo C."/>
            <person name="Desiro A."/>
            <person name="Gervers K.A."/>
            <person name="Hundley H."/>
            <person name="Kuo A."/>
            <person name="LaButti K."/>
            <person name="Lang B.F."/>
            <person name="Lipzen A."/>
            <person name="O'Donnell K."/>
            <person name="Pangilinan J."/>
            <person name="Reynolds N."/>
            <person name="Sandor L."/>
            <person name="Smith M.W."/>
            <person name="Tsang A."/>
            <person name="Grigoriev I.V."/>
            <person name="Stajich J.E."/>
            <person name="Spatafora J.W."/>
        </authorList>
    </citation>
    <scope>NUCLEOTIDE SEQUENCE</scope>
    <source>
        <strain evidence="2">RSA 2281</strain>
    </source>
</reference>
<evidence type="ECO:0000313" key="3">
    <source>
        <dbReference type="Proteomes" id="UP001209540"/>
    </source>
</evidence>